<protein>
    <recommendedName>
        <fullName evidence="8">ATP synthase subunit delta</fullName>
    </recommendedName>
    <alternativeName>
        <fullName evidence="8">ATP synthase F(1) sector subunit delta</fullName>
    </alternativeName>
    <alternativeName>
        <fullName evidence="8">F-type ATPase subunit delta</fullName>
        <shortName evidence="8">F-ATPase subunit delta</shortName>
    </alternativeName>
</protein>
<dbReference type="Pfam" id="PF00213">
    <property type="entry name" value="OSCP"/>
    <property type="match status" value="1"/>
</dbReference>
<dbReference type="Gene3D" id="1.10.520.20">
    <property type="entry name" value="N-terminal domain of the delta subunit of the F1F0-ATP synthase"/>
    <property type="match status" value="1"/>
</dbReference>
<dbReference type="OrthoDB" id="9816221at2"/>
<dbReference type="GO" id="GO:0045259">
    <property type="term" value="C:proton-transporting ATP synthase complex"/>
    <property type="evidence" value="ECO:0007669"/>
    <property type="project" value="UniProtKB-KW"/>
</dbReference>
<keyword evidence="4 8" id="KW-0406">Ion transport</keyword>
<dbReference type="Proteomes" id="UP000029640">
    <property type="component" value="Unassembled WGS sequence"/>
</dbReference>
<dbReference type="NCBIfam" id="TIGR01145">
    <property type="entry name" value="ATP_synt_delta"/>
    <property type="match status" value="1"/>
</dbReference>
<dbReference type="NCBIfam" id="NF004402">
    <property type="entry name" value="PRK05758.2-2"/>
    <property type="match status" value="1"/>
</dbReference>
<dbReference type="GO" id="GO:0046933">
    <property type="term" value="F:proton-transporting ATP synthase activity, rotational mechanism"/>
    <property type="evidence" value="ECO:0007669"/>
    <property type="project" value="UniProtKB-UniRule"/>
</dbReference>
<reference evidence="9 10" key="1">
    <citation type="journal article" date="2014" name="Genome Announc.">
        <title>Genome Sequence of Gammaproteobacterial Pseudohaliea rubra Type Strain DSM 19751, Isolated from Coastal Seawater of the Mediterranean Sea.</title>
        <authorList>
            <person name="Spring S."/>
            <person name="Fiebig A."/>
            <person name="Riedel T."/>
            <person name="Goker M."/>
            <person name="Klenk H.P."/>
        </authorList>
    </citation>
    <scope>NUCLEOTIDE SEQUENCE [LARGE SCALE GENOMIC DNA]</scope>
    <source>
        <strain evidence="9 10">DSM 19751</strain>
    </source>
</reference>
<evidence type="ECO:0000256" key="6">
    <source>
        <dbReference type="ARBA" id="ARBA00023196"/>
    </source>
</evidence>
<dbReference type="PATRIC" id="fig|1265313.6.peg.957"/>
<keyword evidence="5 8" id="KW-0472">Membrane</keyword>
<dbReference type="AlphaFoldDB" id="A0A095XXJ1"/>
<dbReference type="InterPro" id="IPR000711">
    <property type="entry name" value="ATPase_OSCP/dsu"/>
</dbReference>
<dbReference type="PANTHER" id="PTHR11910">
    <property type="entry name" value="ATP SYNTHASE DELTA CHAIN"/>
    <property type="match status" value="1"/>
</dbReference>
<evidence type="ECO:0000256" key="1">
    <source>
        <dbReference type="ARBA" id="ARBA00004370"/>
    </source>
</evidence>
<comment type="subcellular location">
    <subcellularLocation>
        <location evidence="8">Cell membrane</location>
        <topology evidence="8">Peripheral membrane protein</topology>
    </subcellularLocation>
    <subcellularLocation>
        <location evidence="1">Membrane</location>
    </subcellularLocation>
</comment>
<dbReference type="SUPFAM" id="SSF47928">
    <property type="entry name" value="N-terminal domain of the delta subunit of the F1F0-ATP synthase"/>
    <property type="match status" value="1"/>
</dbReference>
<dbReference type="eggNOG" id="COG0712">
    <property type="taxonomic scope" value="Bacteria"/>
</dbReference>
<proteinExistence type="inferred from homology"/>
<dbReference type="RefSeq" id="WP_035516456.1">
    <property type="nucleotide sequence ID" value="NZ_KN234765.1"/>
</dbReference>
<evidence type="ECO:0000256" key="4">
    <source>
        <dbReference type="ARBA" id="ARBA00023065"/>
    </source>
</evidence>
<evidence type="ECO:0000256" key="5">
    <source>
        <dbReference type="ARBA" id="ARBA00023136"/>
    </source>
</evidence>
<evidence type="ECO:0000256" key="2">
    <source>
        <dbReference type="ARBA" id="ARBA00022448"/>
    </source>
</evidence>
<keyword evidence="3 8" id="KW-0375">Hydrogen ion transport</keyword>
<dbReference type="InterPro" id="IPR020781">
    <property type="entry name" value="ATPase_OSCP/d_CS"/>
</dbReference>
<dbReference type="HAMAP" id="MF_01416">
    <property type="entry name" value="ATP_synth_delta_bact"/>
    <property type="match status" value="1"/>
</dbReference>
<comment type="function">
    <text evidence="8">F(1)F(0) ATP synthase produces ATP from ADP in the presence of a proton or sodium gradient. F-type ATPases consist of two structural domains, F(1) containing the extramembraneous catalytic core and F(0) containing the membrane proton channel, linked together by a central stalk and a peripheral stalk. During catalysis, ATP synthesis in the catalytic domain of F(1) is coupled via a rotary mechanism of the central stalk subunits to proton translocation.</text>
</comment>
<dbReference type="GO" id="GO:0016787">
    <property type="term" value="F:hydrolase activity"/>
    <property type="evidence" value="ECO:0007669"/>
    <property type="project" value="UniProtKB-KW"/>
</dbReference>
<keyword evidence="10" id="KW-1185">Reference proteome</keyword>
<dbReference type="InterPro" id="IPR026015">
    <property type="entry name" value="ATP_synth_OSCP/delta_N_sf"/>
</dbReference>
<comment type="function">
    <text evidence="8">This protein is part of the stalk that links CF(0) to CF(1). It either transmits conformational changes from CF(0) to CF(1) or is implicated in proton conduction.</text>
</comment>
<gene>
    <name evidence="8" type="primary">atpH</name>
    <name evidence="9" type="ORF">HRUBRA_00971</name>
</gene>
<organism evidence="9 10">
    <name type="scientific">Pseudohaliea rubra DSM 19751</name>
    <dbReference type="NCBI Taxonomy" id="1265313"/>
    <lineage>
        <taxon>Bacteria</taxon>
        <taxon>Pseudomonadati</taxon>
        <taxon>Pseudomonadota</taxon>
        <taxon>Gammaproteobacteria</taxon>
        <taxon>Cellvibrionales</taxon>
        <taxon>Halieaceae</taxon>
        <taxon>Pseudohaliea</taxon>
    </lineage>
</organism>
<sequence>MAEPTTLARPYAKAAFEYASEKGDLDSWQAQLQLAATVSAEPRVRTLLDDPALTAAEQGEQFGCLLGDSIGEQLGNFLALLAANRRLVLLPHILRQFDALKAERERVIEVQVVSAFDLPADVSERIAAALGERLHREVMVSSATDASLLGGVLIRAGDMVIDGSVRGRLNKLADALTN</sequence>
<dbReference type="HOGENOM" id="CLU_085114_3_0_6"/>
<keyword evidence="8" id="KW-1003">Cell membrane</keyword>
<evidence type="ECO:0000256" key="7">
    <source>
        <dbReference type="ARBA" id="ARBA00023310"/>
    </source>
</evidence>
<evidence type="ECO:0000256" key="3">
    <source>
        <dbReference type="ARBA" id="ARBA00022781"/>
    </source>
</evidence>
<dbReference type="STRING" id="1265313.HRUBRA_00971"/>
<dbReference type="PRINTS" id="PR00125">
    <property type="entry name" value="ATPASEDELTA"/>
</dbReference>
<evidence type="ECO:0000313" key="9">
    <source>
        <dbReference type="EMBL" id="KGE04446.1"/>
    </source>
</evidence>
<name>A0A095XXJ1_9GAMM</name>
<dbReference type="GO" id="GO:0005886">
    <property type="term" value="C:plasma membrane"/>
    <property type="evidence" value="ECO:0007669"/>
    <property type="project" value="UniProtKB-SubCell"/>
</dbReference>
<keyword evidence="7 8" id="KW-0066">ATP synthesis</keyword>
<accession>A0A095XXJ1</accession>
<keyword evidence="6 8" id="KW-0139">CF(1)</keyword>
<keyword evidence="9" id="KW-0378">Hydrolase</keyword>
<dbReference type="EMBL" id="AUVB01000026">
    <property type="protein sequence ID" value="KGE04446.1"/>
    <property type="molecule type" value="Genomic_DNA"/>
</dbReference>
<comment type="caution">
    <text evidence="9">The sequence shown here is derived from an EMBL/GenBank/DDBJ whole genome shotgun (WGS) entry which is preliminary data.</text>
</comment>
<dbReference type="PROSITE" id="PS00389">
    <property type="entry name" value="ATPASE_DELTA"/>
    <property type="match status" value="1"/>
</dbReference>
<evidence type="ECO:0000256" key="8">
    <source>
        <dbReference type="HAMAP-Rule" id="MF_01416"/>
    </source>
</evidence>
<evidence type="ECO:0000313" key="10">
    <source>
        <dbReference type="Proteomes" id="UP000029640"/>
    </source>
</evidence>
<comment type="similarity">
    <text evidence="8">Belongs to the ATPase delta chain family.</text>
</comment>
<keyword evidence="2 8" id="KW-0813">Transport</keyword>